<keyword evidence="8" id="KW-1185">Reference proteome</keyword>
<name>A0ABU9BS42_9BURK</name>
<feature type="domain" description="PAS" evidence="3">
    <location>
        <begin position="239"/>
        <end position="280"/>
    </location>
</feature>
<dbReference type="PROSITE" id="PS50112">
    <property type="entry name" value="PAS"/>
    <property type="match status" value="2"/>
</dbReference>
<dbReference type="InterPro" id="IPR052155">
    <property type="entry name" value="Biofilm_reg_signaling"/>
</dbReference>
<keyword evidence="2" id="KW-1133">Transmembrane helix</keyword>
<gene>
    <name evidence="7" type="ORF">AACH06_15675</name>
</gene>
<dbReference type="Gene3D" id="3.30.450.20">
    <property type="entry name" value="PAS domain"/>
    <property type="match status" value="3"/>
</dbReference>
<dbReference type="InterPro" id="IPR043128">
    <property type="entry name" value="Rev_trsase/Diguanyl_cyclase"/>
</dbReference>
<dbReference type="Gene3D" id="3.20.20.450">
    <property type="entry name" value="EAL domain"/>
    <property type="match status" value="1"/>
</dbReference>
<dbReference type="CDD" id="cd01948">
    <property type="entry name" value="EAL"/>
    <property type="match status" value="1"/>
</dbReference>
<feature type="domain" description="PAC" evidence="4">
    <location>
        <begin position="318"/>
        <end position="372"/>
    </location>
</feature>
<evidence type="ECO:0000313" key="7">
    <source>
        <dbReference type="EMBL" id="MEK8032268.1"/>
    </source>
</evidence>
<accession>A0ABU9BS42</accession>
<reference evidence="7 8" key="1">
    <citation type="submission" date="2024-04" db="EMBL/GenBank/DDBJ databases">
        <title>Novel species of the genus Ideonella isolated from streams.</title>
        <authorList>
            <person name="Lu H."/>
        </authorList>
    </citation>
    <scope>NUCLEOTIDE SEQUENCE [LARGE SCALE GENOMIC DNA]</scope>
    <source>
        <strain evidence="7 8">DXS29W</strain>
    </source>
</reference>
<dbReference type="NCBIfam" id="TIGR00254">
    <property type="entry name" value="GGDEF"/>
    <property type="match status" value="1"/>
</dbReference>
<evidence type="ECO:0000259" key="5">
    <source>
        <dbReference type="PROSITE" id="PS50883"/>
    </source>
</evidence>
<dbReference type="CDD" id="cd00130">
    <property type="entry name" value="PAS"/>
    <property type="match status" value="3"/>
</dbReference>
<dbReference type="SMART" id="SM00086">
    <property type="entry name" value="PAC"/>
    <property type="match status" value="3"/>
</dbReference>
<dbReference type="InterPro" id="IPR000160">
    <property type="entry name" value="GGDEF_dom"/>
</dbReference>
<dbReference type="PROSITE" id="PS50887">
    <property type="entry name" value="GGDEF"/>
    <property type="match status" value="1"/>
</dbReference>
<evidence type="ECO:0000259" key="6">
    <source>
        <dbReference type="PROSITE" id="PS50887"/>
    </source>
</evidence>
<protein>
    <submittedName>
        <fullName evidence="7">EAL domain-containing protein</fullName>
    </submittedName>
</protein>
<dbReference type="PANTHER" id="PTHR44757:SF2">
    <property type="entry name" value="BIOFILM ARCHITECTURE MAINTENANCE PROTEIN MBAA"/>
    <property type="match status" value="1"/>
</dbReference>
<dbReference type="PROSITE" id="PS50113">
    <property type="entry name" value="PAC"/>
    <property type="match status" value="2"/>
</dbReference>
<dbReference type="Gene3D" id="3.30.70.270">
    <property type="match status" value="1"/>
</dbReference>
<dbReference type="InterPro" id="IPR029787">
    <property type="entry name" value="Nucleotide_cyclase"/>
</dbReference>
<evidence type="ECO:0000256" key="2">
    <source>
        <dbReference type="SAM" id="Phobius"/>
    </source>
</evidence>
<dbReference type="SMART" id="SM00091">
    <property type="entry name" value="PAS"/>
    <property type="match status" value="3"/>
</dbReference>
<dbReference type="PANTHER" id="PTHR44757">
    <property type="entry name" value="DIGUANYLATE CYCLASE DGCP"/>
    <property type="match status" value="1"/>
</dbReference>
<evidence type="ECO:0000256" key="1">
    <source>
        <dbReference type="SAM" id="MobiDB-lite"/>
    </source>
</evidence>
<evidence type="ECO:0000313" key="8">
    <source>
        <dbReference type="Proteomes" id="UP001371218"/>
    </source>
</evidence>
<keyword evidence="2" id="KW-0472">Membrane</keyword>
<dbReference type="Pfam" id="PF08447">
    <property type="entry name" value="PAS_3"/>
    <property type="match status" value="1"/>
</dbReference>
<proteinExistence type="predicted"/>
<dbReference type="CDD" id="cd01949">
    <property type="entry name" value="GGDEF"/>
    <property type="match status" value="1"/>
</dbReference>
<dbReference type="Pfam" id="PF08448">
    <property type="entry name" value="PAS_4"/>
    <property type="match status" value="1"/>
</dbReference>
<dbReference type="SUPFAM" id="SSF55073">
    <property type="entry name" value="Nucleotide cyclase"/>
    <property type="match status" value="1"/>
</dbReference>
<dbReference type="SUPFAM" id="SSF55785">
    <property type="entry name" value="PYP-like sensor domain (PAS domain)"/>
    <property type="match status" value="3"/>
</dbReference>
<feature type="domain" description="PAS" evidence="3">
    <location>
        <begin position="366"/>
        <end position="414"/>
    </location>
</feature>
<dbReference type="PROSITE" id="PS50883">
    <property type="entry name" value="EAL"/>
    <property type="match status" value="1"/>
</dbReference>
<dbReference type="SMART" id="SM00052">
    <property type="entry name" value="EAL"/>
    <property type="match status" value="1"/>
</dbReference>
<dbReference type="NCBIfam" id="TIGR00229">
    <property type="entry name" value="sensory_box"/>
    <property type="match status" value="3"/>
</dbReference>
<dbReference type="SMART" id="SM00267">
    <property type="entry name" value="GGDEF"/>
    <property type="match status" value="1"/>
</dbReference>
<dbReference type="EMBL" id="JBBUTG010000009">
    <property type="protein sequence ID" value="MEK8032268.1"/>
    <property type="molecule type" value="Genomic_DNA"/>
</dbReference>
<feature type="domain" description="PAC" evidence="4">
    <location>
        <begin position="568"/>
        <end position="621"/>
    </location>
</feature>
<dbReference type="InterPro" id="IPR013655">
    <property type="entry name" value="PAS_fold_3"/>
</dbReference>
<dbReference type="RefSeq" id="WP_341426679.1">
    <property type="nucleotide sequence ID" value="NZ_JBBUTG010000009.1"/>
</dbReference>
<keyword evidence="2" id="KW-0812">Transmembrane</keyword>
<dbReference type="InterPro" id="IPR013656">
    <property type="entry name" value="PAS_4"/>
</dbReference>
<dbReference type="SUPFAM" id="SSF141868">
    <property type="entry name" value="EAL domain-like"/>
    <property type="match status" value="1"/>
</dbReference>
<dbReference type="InterPro" id="IPR035965">
    <property type="entry name" value="PAS-like_dom_sf"/>
</dbReference>
<feature type="transmembrane region" description="Helical" evidence="2">
    <location>
        <begin position="36"/>
        <end position="57"/>
    </location>
</feature>
<comment type="caution">
    <text evidence="7">The sequence shown here is derived from an EMBL/GenBank/DDBJ whole genome shotgun (WGS) entry which is preliminary data.</text>
</comment>
<feature type="domain" description="GGDEF" evidence="6">
    <location>
        <begin position="654"/>
        <end position="797"/>
    </location>
</feature>
<feature type="transmembrane region" description="Helical" evidence="2">
    <location>
        <begin position="201"/>
        <end position="219"/>
    </location>
</feature>
<dbReference type="Proteomes" id="UP001371218">
    <property type="component" value="Unassembled WGS sequence"/>
</dbReference>
<organism evidence="7 8">
    <name type="scientific">Ideonella lacteola</name>
    <dbReference type="NCBI Taxonomy" id="2984193"/>
    <lineage>
        <taxon>Bacteria</taxon>
        <taxon>Pseudomonadati</taxon>
        <taxon>Pseudomonadota</taxon>
        <taxon>Betaproteobacteria</taxon>
        <taxon>Burkholderiales</taxon>
        <taxon>Sphaerotilaceae</taxon>
        <taxon>Ideonella</taxon>
    </lineage>
</organism>
<dbReference type="Pfam" id="PF00563">
    <property type="entry name" value="EAL"/>
    <property type="match status" value="1"/>
</dbReference>
<dbReference type="Pfam" id="PF13426">
    <property type="entry name" value="PAS_9"/>
    <property type="match status" value="1"/>
</dbReference>
<dbReference type="InterPro" id="IPR001610">
    <property type="entry name" value="PAC"/>
</dbReference>
<sequence length="1118" mass="120492">MPRPSPQDHADPRGAVSANEALAAALERLPHASGAVWLRGLLGVVITVLMLAAWAFVNTADGLAVSSAGDAEALHLAGRQVFLAERLAARALSAGNGIDDTAPLNDTLKDMVADAGRLHELSGVWGDAEDDRGHWTHRREQLWGATRSLLMARERGETALEPFVGQVQAEARQFISAMEPAAKDLQHRAEERHAASREAHAVLVGLLALGVTVLLLGLGEPLARRMRQHHQRLCDQTEQLQRLALVADRTQNAVVLTDAQARIVWVNAAFTRMTGYTLAEAEQQRIDTLTASHDGDAAGPVGDEAQRAALSQALAQGTPLRAEMLNRCREGRSYWVDVDVQPLRQPDGTLTGFVIVQNDITAQVERRDYLGAILRALPAGLMVQDAEGRIVDANLKAEQLTGIPREQMIGRRSVDPQWAIVNAAGAPLQPEELPSVITLRTGEPQVDQPIGVHTADGQRRWLRVNTQTLPGPGGTLQGVVTCFLDETEVRAQRNLLQTTIDGAGVGTWDWNMQTGRIDYNDRWARMFGFAADELPRTLDEWQALVHPEDASASRAALKAHLADDNVPYRTEFRMRHRGGEWRWVMAAGAVIERGPDGRGRRMAGVNVDIHARKRLEQALSDAALTDTLTKLPNRAGIQQALARCVERVQAVPGAMFAVLFMDFDRFKLVNDSLGHDAGDELLRQIAARVKQTLRNSDDVVRATELPEIAGRLGGDEFVVLLDRISRPADATRVAGRLLEALAAPYQVAGRAVQSTASIGIVTSDVSSANVESVLRDADTAMYEAKRRGRGRYEVFDPEMHRRIRHVLELEADLRLALQQEQLYVVYQPIVDLVTHQPVGLEALARWHHPQRGPVSPAEFVPIAEEAGLIEQLGEQVLRRACADLAAWQRTMDAGAPESVAVNLSRAQLRPGHLAAAVSAALQDSGLGAQALRLEITETLAMQGESAHGVLAELREMGVSLALDDFGTGYSSLASLDQLPIDTVKIDRAFVAKMVHNPYQTALVKSTVQVADALALRVVAEGVETEAQADALAALGCHAAQGYLFGRPMSAADFAAWWTTHQSAVRTRPAASLPAAAAEPSAAGIAGHASAASAPPASTQPAETGAADAVGAASQSVPA</sequence>
<feature type="region of interest" description="Disordered" evidence="1">
    <location>
        <begin position="1083"/>
        <end position="1118"/>
    </location>
</feature>
<evidence type="ECO:0000259" key="4">
    <source>
        <dbReference type="PROSITE" id="PS50113"/>
    </source>
</evidence>
<evidence type="ECO:0000259" key="3">
    <source>
        <dbReference type="PROSITE" id="PS50112"/>
    </source>
</evidence>
<feature type="domain" description="EAL" evidence="5">
    <location>
        <begin position="806"/>
        <end position="1061"/>
    </location>
</feature>
<feature type="compositionally biased region" description="Low complexity" evidence="1">
    <location>
        <begin position="1083"/>
        <end position="1112"/>
    </location>
</feature>
<dbReference type="InterPro" id="IPR000014">
    <property type="entry name" value="PAS"/>
</dbReference>
<dbReference type="InterPro" id="IPR035919">
    <property type="entry name" value="EAL_sf"/>
</dbReference>
<dbReference type="InterPro" id="IPR000700">
    <property type="entry name" value="PAS-assoc_C"/>
</dbReference>
<dbReference type="InterPro" id="IPR001633">
    <property type="entry name" value="EAL_dom"/>
</dbReference>
<dbReference type="Pfam" id="PF00990">
    <property type="entry name" value="GGDEF"/>
    <property type="match status" value="1"/>
</dbReference>